<dbReference type="GO" id="GO:0070973">
    <property type="term" value="P:protein localization to endoplasmic reticulum exit site"/>
    <property type="evidence" value="ECO:0007669"/>
    <property type="project" value="TreeGrafter"/>
</dbReference>
<dbReference type="EMBL" id="AFYH01053913">
    <property type="status" value="NOT_ANNOTATED_CDS"/>
    <property type="molecule type" value="Genomic_DNA"/>
</dbReference>
<reference evidence="8" key="1">
    <citation type="submission" date="2011-08" db="EMBL/GenBank/DDBJ databases">
        <title>The draft genome of Latimeria chalumnae.</title>
        <authorList>
            <person name="Di Palma F."/>
            <person name="Alfoldi J."/>
            <person name="Johnson J."/>
            <person name="Berlin A."/>
            <person name="Gnerre S."/>
            <person name="Jaffe D."/>
            <person name="MacCallum I."/>
            <person name="Young S."/>
            <person name="Walker B.J."/>
            <person name="Lander E."/>
            <person name="Lindblad-Toh K."/>
        </authorList>
    </citation>
    <scope>NUCLEOTIDE SEQUENCE [LARGE SCALE GENOMIC DNA]</scope>
    <source>
        <strain evidence="8">Wild caught</strain>
    </source>
</reference>
<reference evidence="7" key="2">
    <citation type="submission" date="2025-08" db="UniProtKB">
        <authorList>
            <consortium name="Ensembl"/>
        </authorList>
    </citation>
    <scope>IDENTIFICATION</scope>
</reference>
<dbReference type="Gene3D" id="1.25.40.1030">
    <property type="match status" value="1"/>
</dbReference>
<dbReference type="PANTHER" id="PTHR13402">
    <property type="entry name" value="RGPR-RELATED"/>
    <property type="match status" value="1"/>
</dbReference>
<name>H3B7X7_LATCH</name>
<keyword evidence="4" id="KW-0256">Endoplasmic reticulum</keyword>
<dbReference type="InterPro" id="IPR024298">
    <property type="entry name" value="Sec16_Sec23-bd"/>
</dbReference>
<dbReference type="EMBL" id="AFYH01053914">
    <property type="status" value="NOT_ANNOTATED_CDS"/>
    <property type="molecule type" value="Genomic_DNA"/>
</dbReference>
<dbReference type="GO" id="GO:0070971">
    <property type="term" value="C:endoplasmic reticulum exit site"/>
    <property type="evidence" value="ECO:0007669"/>
    <property type="project" value="TreeGrafter"/>
</dbReference>
<proteinExistence type="inferred from homology"/>
<dbReference type="EMBL" id="AFYH01053915">
    <property type="status" value="NOT_ANNOTATED_CDS"/>
    <property type="molecule type" value="Genomic_DNA"/>
</dbReference>
<evidence type="ECO:0000259" key="6">
    <source>
        <dbReference type="Pfam" id="PF12931"/>
    </source>
</evidence>
<dbReference type="GO" id="GO:0005789">
    <property type="term" value="C:endoplasmic reticulum membrane"/>
    <property type="evidence" value="ECO:0007669"/>
    <property type="project" value="UniProtKB-SubCell"/>
</dbReference>
<keyword evidence="8" id="KW-1185">Reference proteome</keyword>
<evidence type="ECO:0000256" key="4">
    <source>
        <dbReference type="ARBA" id="ARBA00022824"/>
    </source>
</evidence>
<comment type="similarity">
    <text evidence="2">Belongs to the SEC16 family.</text>
</comment>
<dbReference type="InParanoid" id="H3B7X7"/>
<dbReference type="GeneTree" id="ENSGT00940000160138"/>
<keyword evidence="5" id="KW-0931">ER-Golgi transport</keyword>
<dbReference type="GO" id="GO:0016192">
    <property type="term" value="P:vesicle-mediated transport"/>
    <property type="evidence" value="ECO:0007669"/>
    <property type="project" value="UniProtKB-KW"/>
</dbReference>
<feature type="domain" description="Sec16 Sec23-binding" evidence="6">
    <location>
        <begin position="13"/>
        <end position="246"/>
    </location>
</feature>
<dbReference type="CDD" id="cd09233">
    <property type="entry name" value="ACE1-Sec16-like"/>
    <property type="match status" value="1"/>
</dbReference>
<organism evidence="7 8">
    <name type="scientific">Latimeria chalumnae</name>
    <name type="common">Coelacanth</name>
    <dbReference type="NCBI Taxonomy" id="7897"/>
    <lineage>
        <taxon>Eukaryota</taxon>
        <taxon>Metazoa</taxon>
        <taxon>Chordata</taxon>
        <taxon>Craniata</taxon>
        <taxon>Vertebrata</taxon>
        <taxon>Euteleostomi</taxon>
        <taxon>Coelacanthiformes</taxon>
        <taxon>Coelacanthidae</taxon>
        <taxon>Latimeria</taxon>
    </lineage>
</organism>
<dbReference type="OMA" id="DYEWINS"/>
<evidence type="ECO:0000256" key="2">
    <source>
        <dbReference type="ARBA" id="ARBA00005927"/>
    </source>
</evidence>
<evidence type="ECO:0000256" key="3">
    <source>
        <dbReference type="ARBA" id="ARBA00022448"/>
    </source>
</evidence>
<dbReference type="STRING" id="7897.ENSLACP00000017998"/>
<dbReference type="GO" id="GO:0007030">
    <property type="term" value="P:Golgi organization"/>
    <property type="evidence" value="ECO:0007669"/>
    <property type="project" value="TreeGrafter"/>
</dbReference>
<dbReference type="HOGENOM" id="CLU_1083942_0_0_1"/>
<dbReference type="eggNOG" id="KOG1913">
    <property type="taxonomic scope" value="Eukaryota"/>
</dbReference>
<evidence type="ECO:0000313" key="7">
    <source>
        <dbReference type="Ensembl" id="ENSLACP00000017998.1"/>
    </source>
</evidence>
<dbReference type="Ensembl" id="ENSLACT00000018128.1">
    <property type="protein sequence ID" value="ENSLACP00000017998.1"/>
    <property type="gene ID" value="ENSLACG00000015856.1"/>
</dbReference>
<reference evidence="7" key="3">
    <citation type="submission" date="2025-09" db="UniProtKB">
        <authorList>
            <consortium name="Ensembl"/>
        </authorList>
    </citation>
    <scope>IDENTIFICATION</scope>
</reference>
<dbReference type="Pfam" id="PF12931">
    <property type="entry name" value="TPR_Sec16"/>
    <property type="match status" value="1"/>
</dbReference>
<dbReference type="PANTHER" id="PTHR13402:SF11">
    <property type="entry name" value="PROTEIN TRANSPORT PROTEIN SEC16B"/>
    <property type="match status" value="1"/>
</dbReference>
<evidence type="ECO:0000256" key="5">
    <source>
        <dbReference type="ARBA" id="ARBA00022892"/>
    </source>
</evidence>
<dbReference type="Proteomes" id="UP000008672">
    <property type="component" value="Unassembled WGS sequence"/>
</dbReference>
<dbReference type="GO" id="GO:0012507">
    <property type="term" value="C:ER to Golgi transport vesicle membrane"/>
    <property type="evidence" value="ECO:0007669"/>
    <property type="project" value="TreeGrafter"/>
</dbReference>
<sequence>ANTPKQALEKFTRLLLFGRKKEALEWAMRSRLWGHALFLASKMDNRTYSYVMSRFTTGLAMNDPLQTLFQLLSGRIPQASTCCGDERWRGWRPHLATILANQTGDPELSRRAIITMGDTLALKGLIDAAHVCYLMAEVPFGSFGVKTDKLVLLGSDHGLPFQKFATNEAIQRTEMFEYCQRLGNPHYSIPAFQAFKFIYACRLVDYGLPSQALHYCEGIVASVLKQPMVPSPVLLAGLIRLAERLKLCDPQLSERPEEEQELEPDWLKNL</sequence>
<dbReference type="AlphaFoldDB" id="H3B7X7"/>
<keyword evidence="3" id="KW-0813">Transport</keyword>
<comment type="subcellular location">
    <subcellularLocation>
        <location evidence="1">Endoplasmic reticulum membrane</location>
        <topology evidence="1">Peripheral membrane protein</topology>
    </subcellularLocation>
</comment>
<evidence type="ECO:0000313" key="8">
    <source>
        <dbReference type="Proteomes" id="UP000008672"/>
    </source>
</evidence>
<accession>H3B7X7</accession>
<evidence type="ECO:0000256" key="1">
    <source>
        <dbReference type="ARBA" id="ARBA00004406"/>
    </source>
</evidence>
<protein>
    <recommendedName>
        <fullName evidence="6">Sec16 Sec23-binding domain-containing protein</fullName>
    </recommendedName>
</protein>